<gene>
    <name evidence="8" type="ORF">vBDshSR26L_49</name>
</gene>
<dbReference type="GO" id="GO:0004132">
    <property type="term" value="F:dCMP deaminase activity"/>
    <property type="evidence" value="ECO:0007669"/>
    <property type="project" value="InterPro"/>
</dbReference>
<evidence type="ECO:0000256" key="6">
    <source>
        <dbReference type="PIRSR" id="PIRSR006019-2"/>
    </source>
</evidence>
<dbReference type="PROSITE" id="PS51747">
    <property type="entry name" value="CYT_DCMP_DEAMINASES_2"/>
    <property type="match status" value="1"/>
</dbReference>
<accession>A0AAU7VHE6</accession>
<evidence type="ECO:0000256" key="3">
    <source>
        <dbReference type="ARBA" id="ARBA00022801"/>
    </source>
</evidence>
<organism evidence="8">
    <name type="scientific">Dinoroseobacter phage vB_DshS_R26L</name>
    <dbReference type="NCBI Taxonomy" id="3161158"/>
    <lineage>
        <taxon>Viruses</taxon>
        <taxon>Duplodnaviria</taxon>
        <taxon>Heunggongvirae</taxon>
        <taxon>Uroviricota</taxon>
        <taxon>Caudoviricetes</taxon>
        <taxon>Nanhaivirus</taxon>
    </lineage>
</organism>
<name>A0AAU7VHE6_9CAUD</name>
<evidence type="ECO:0000256" key="2">
    <source>
        <dbReference type="ARBA" id="ARBA00022723"/>
    </source>
</evidence>
<sequence length="148" mass="16045">MSGKWHLRFLDLAAHVAQWSKDPSTKVGCVLVNDTRQVVGMGYNGFPRGVADGADRYADRSIKYPMVVHAEANAILNAVGSTKGTLAYVTHHPCADCMGLLIQAGVRGVLTHRPEPGLAERFCDSFKITRTMAEEAGVPITFMEDLNG</sequence>
<feature type="binding site" evidence="6">
    <location>
        <position position="97"/>
    </location>
    <ligand>
        <name>Zn(2+)</name>
        <dbReference type="ChEBI" id="CHEBI:29105"/>
        <note>catalytic</note>
    </ligand>
</feature>
<evidence type="ECO:0000259" key="7">
    <source>
        <dbReference type="PROSITE" id="PS51747"/>
    </source>
</evidence>
<dbReference type="InterPro" id="IPR016192">
    <property type="entry name" value="APOBEC/CMP_deaminase_Zn-bd"/>
</dbReference>
<dbReference type="EMBL" id="PP882867">
    <property type="protein sequence ID" value="XBW75364.1"/>
    <property type="molecule type" value="Genomic_DNA"/>
</dbReference>
<dbReference type="PROSITE" id="PS00903">
    <property type="entry name" value="CYT_DCMP_DEAMINASES_1"/>
    <property type="match status" value="1"/>
</dbReference>
<feature type="active site" description="Proton donor" evidence="5">
    <location>
        <position position="71"/>
    </location>
</feature>
<evidence type="ECO:0000256" key="1">
    <source>
        <dbReference type="ARBA" id="ARBA00006576"/>
    </source>
</evidence>
<dbReference type="GO" id="GO:0006220">
    <property type="term" value="P:pyrimidine nucleotide metabolic process"/>
    <property type="evidence" value="ECO:0007669"/>
    <property type="project" value="InterPro"/>
</dbReference>
<dbReference type="InterPro" id="IPR016193">
    <property type="entry name" value="Cytidine_deaminase-like"/>
</dbReference>
<dbReference type="GO" id="GO:0008270">
    <property type="term" value="F:zinc ion binding"/>
    <property type="evidence" value="ECO:0007669"/>
    <property type="project" value="InterPro"/>
</dbReference>
<dbReference type="InterPro" id="IPR016473">
    <property type="entry name" value="dCMP_deaminase"/>
</dbReference>
<dbReference type="PANTHER" id="PTHR11086:SF18">
    <property type="entry name" value="DEOXYCYTIDYLATE DEAMINASE"/>
    <property type="match status" value="1"/>
</dbReference>
<dbReference type="Pfam" id="PF00383">
    <property type="entry name" value="dCMP_cyt_deam_1"/>
    <property type="match status" value="1"/>
</dbReference>
<evidence type="ECO:0000313" key="8">
    <source>
        <dbReference type="EMBL" id="XBW75364.1"/>
    </source>
</evidence>
<comment type="similarity">
    <text evidence="1">Belongs to the cytidine and deoxycytidylate deaminase family.</text>
</comment>
<dbReference type="SUPFAM" id="SSF53927">
    <property type="entry name" value="Cytidine deaminase-like"/>
    <property type="match status" value="1"/>
</dbReference>
<evidence type="ECO:0000256" key="5">
    <source>
        <dbReference type="PIRSR" id="PIRSR006019-1"/>
    </source>
</evidence>
<keyword evidence="3" id="KW-0378">Hydrolase</keyword>
<keyword evidence="2 6" id="KW-0479">Metal-binding</keyword>
<dbReference type="Gene3D" id="3.40.140.10">
    <property type="entry name" value="Cytidine Deaminase, domain 2"/>
    <property type="match status" value="1"/>
</dbReference>
<reference evidence="8" key="1">
    <citation type="submission" date="2024-06" db="EMBL/GenBank/DDBJ databases">
        <authorList>
            <person name="Lu L."/>
            <person name="Wei N."/>
            <person name="Zhang R."/>
        </authorList>
    </citation>
    <scope>NUCLEOTIDE SEQUENCE</scope>
</reference>
<dbReference type="PIRSF" id="PIRSF006019">
    <property type="entry name" value="dCMP_deaminase"/>
    <property type="match status" value="1"/>
</dbReference>
<dbReference type="PANTHER" id="PTHR11086">
    <property type="entry name" value="DEOXYCYTIDYLATE DEAMINASE-RELATED"/>
    <property type="match status" value="1"/>
</dbReference>
<feature type="domain" description="CMP/dCMP-type deaminase" evidence="7">
    <location>
        <begin position="4"/>
        <end position="125"/>
    </location>
</feature>
<proteinExistence type="inferred from homology"/>
<feature type="binding site" evidence="6">
    <location>
        <position position="69"/>
    </location>
    <ligand>
        <name>Zn(2+)</name>
        <dbReference type="ChEBI" id="CHEBI:29105"/>
        <note>catalytic</note>
    </ligand>
</feature>
<dbReference type="InterPro" id="IPR015517">
    <property type="entry name" value="dCMP_deaminase-rel"/>
</dbReference>
<keyword evidence="4 6" id="KW-0862">Zinc</keyword>
<feature type="binding site" evidence="6">
    <location>
        <position position="94"/>
    </location>
    <ligand>
        <name>Zn(2+)</name>
        <dbReference type="ChEBI" id="CHEBI:29105"/>
        <note>catalytic</note>
    </ligand>
</feature>
<protein>
    <submittedName>
        <fullName evidence="8">Deoxycytidylate deaminase</fullName>
    </submittedName>
</protein>
<dbReference type="InterPro" id="IPR002125">
    <property type="entry name" value="CMP_dCMP_dom"/>
</dbReference>
<evidence type="ECO:0000256" key="4">
    <source>
        <dbReference type="ARBA" id="ARBA00022833"/>
    </source>
</evidence>
<comment type="cofactor">
    <cofactor evidence="6">
        <name>Zn(2+)</name>
        <dbReference type="ChEBI" id="CHEBI:29105"/>
    </cofactor>
</comment>